<keyword evidence="3" id="KW-1185">Reference proteome</keyword>
<evidence type="ECO:0000313" key="2">
    <source>
        <dbReference type="EMBL" id="GAA5055815.1"/>
    </source>
</evidence>
<name>A0ABP9KC53_9NOCA</name>
<sequence>MDLNAYTARLHEDLIAAAALGDEKTQATAAALAAATEKSARLVLLSALSDLAAEVSTQLEDRTVQVSFDGTDATVQVRKNTDTDQPPTFEDMTGDISRVTLRLVEQLKARAEEAAAQSGQSLNTWMSSAVHGALRDQMRGYAGQWQNNNSSNSNKSTDKGE</sequence>
<dbReference type="RefSeq" id="WP_345496189.1">
    <property type="nucleotide sequence ID" value="NZ_BAABJM010000002.1"/>
</dbReference>
<dbReference type="InterPro" id="IPR008651">
    <property type="entry name" value="Uncharacterised_HicB"/>
</dbReference>
<organism evidence="2 3">
    <name type="scientific">Nocardia callitridis</name>
    <dbReference type="NCBI Taxonomy" id="648753"/>
    <lineage>
        <taxon>Bacteria</taxon>
        <taxon>Bacillati</taxon>
        <taxon>Actinomycetota</taxon>
        <taxon>Actinomycetes</taxon>
        <taxon>Mycobacteriales</taxon>
        <taxon>Nocardiaceae</taxon>
        <taxon>Nocardia</taxon>
    </lineage>
</organism>
<dbReference type="InterPro" id="IPR010985">
    <property type="entry name" value="Ribbon_hlx_hlx"/>
</dbReference>
<accession>A0ABP9KC53</accession>
<comment type="caution">
    <text evidence="2">The sequence shown here is derived from an EMBL/GenBank/DDBJ whole genome shotgun (WGS) entry which is preliminary data.</text>
</comment>
<dbReference type="EMBL" id="BAABJM010000002">
    <property type="protein sequence ID" value="GAA5055815.1"/>
    <property type="molecule type" value="Genomic_DNA"/>
</dbReference>
<dbReference type="Pfam" id="PF05534">
    <property type="entry name" value="HicB"/>
    <property type="match status" value="1"/>
</dbReference>
<feature type="region of interest" description="Disordered" evidence="1">
    <location>
        <begin position="137"/>
        <end position="161"/>
    </location>
</feature>
<evidence type="ECO:0000256" key="1">
    <source>
        <dbReference type="SAM" id="MobiDB-lite"/>
    </source>
</evidence>
<evidence type="ECO:0000313" key="3">
    <source>
        <dbReference type="Proteomes" id="UP001500603"/>
    </source>
</evidence>
<proteinExistence type="predicted"/>
<dbReference type="Proteomes" id="UP001500603">
    <property type="component" value="Unassembled WGS sequence"/>
</dbReference>
<protein>
    <submittedName>
        <fullName evidence="2">Toxin-antitoxin system HicB family antitoxin</fullName>
    </submittedName>
</protein>
<dbReference type="SUPFAM" id="SSF47598">
    <property type="entry name" value="Ribbon-helix-helix"/>
    <property type="match status" value="1"/>
</dbReference>
<gene>
    <name evidence="2" type="ORF">GCM10023318_32410</name>
</gene>
<reference evidence="3" key="1">
    <citation type="journal article" date="2019" name="Int. J. Syst. Evol. Microbiol.">
        <title>The Global Catalogue of Microorganisms (GCM) 10K type strain sequencing project: providing services to taxonomists for standard genome sequencing and annotation.</title>
        <authorList>
            <consortium name="The Broad Institute Genomics Platform"/>
            <consortium name="The Broad Institute Genome Sequencing Center for Infectious Disease"/>
            <person name="Wu L."/>
            <person name="Ma J."/>
        </authorList>
    </citation>
    <scope>NUCLEOTIDE SEQUENCE [LARGE SCALE GENOMIC DNA]</scope>
    <source>
        <strain evidence="3">JCM 18298</strain>
    </source>
</reference>